<protein>
    <submittedName>
        <fullName evidence="1">Uncharacterized protein</fullName>
    </submittedName>
</protein>
<dbReference type="Proteomes" id="UP000887116">
    <property type="component" value="Unassembled WGS sequence"/>
</dbReference>
<proteinExistence type="predicted"/>
<evidence type="ECO:0000313" key="1">
    <source>
        <dbReference type="EMBL" id="GFR01472.1"/>
    </source>
</evidence>
<accession>A0A8X6GCE8</accession>
<dbReference type="EMBL" id="BMAO01015397">
    <property type="protein sequence ID" value="GFR01472.1"/>
    <property type="molecule type" value="Genomic_DNA"/>
</dbReference>
<dbReference type="AlphaFoldDB" id="A0A8X6GCE8"/>
<keyword evidence="2" id="KW-1185">Reference proteome</keyword>
<evidence type="ECO:0000313" key="2">
    <source>
        <dbReference type="Proteomes" id="UP000887116"/>
    </source>
</evidence>
<gene>
    <name evidence="1" type="ORF">TNCT_669161</name>
</gene>
<name>A0A8X6GCE8_TRICU</name>
<comment type="caution">
    <text evidence="1">The sequence shown here is derived from an EMBL/GenBank/DDBJ whole genome shotgun (WGS) entry which is preliminary data.</text>
</comment>
<reference evidence="1" key="1">
    <citation type="submission" date="2020-07" db="EMBL/GenBank/DDBJ databases">
        <title>Multicomponent nature underlies the extraordinary mechanical properties of spider dragline silk.</title>
        <authorList>
            <person name="Kono N."/>
            <person name="Nakamura H."/>
            <person name="Mori M."/>
            <person name="Yoshida Y."/>
            <person name="Ohtoshi R."/>
            <person name="Malay A.D."/>
            <person name="Moran D.A.P."/>
            <person name="Tomita M."/>
            <person name="Numata K."/>
            <person name="Arakawa K."/>
        </authorList>
    </citation>
    <scope>NUCLEOTIDE SEQUENCE</scope>
</reference>
<organism evidence="1 2">
    <name type="scientific">Trichonephila clavata</name>
    <name type="common">Joro spider</name>
    <name type="synonym">Nephila clavata</name>
    <dbReference type="NCBI Taxonomy" id="2740835"/>
    <lineage>
        <taxon>Eukaryota</taxon>
        <taxon>Metazoa</taxon>
        <taxon>Ecdysozoa</taxon>
        <taxon>Arthropoda</taxon>
        <taxon>Chelicerata</taxon>
        <taxon>Arachnida</taxon>
        <taxon>Araneae</taxon>
        <taxon>Araneomorphae</taxon>
        <taxon>Entelegynae</taxon>
        <taxon>Araneoidea</taxon>
        <taxon>Nephilidae</taxon>
        <taxon>Trichonephila</taxon>
    </lineage>
</organism>
<sequence>MFNNAPNHVPPDSAVRIRACTIIHSFISFEFHDEKRAGGKRTFSEVISLRLLFKSTTDCLFLSSWRSANTSVNLTSEAIASTREEKKTVGGT</sequence>